<dbReference type="PANTHER" id="PTHR30469:SF12">
    <property type="entry name" value="MULTIDRUG RESISTANCE PROTEIN MDTA"/>
    <property type="match status" value="1"/>
</dbReference>
<evidence type="ECO:0000256" key="2">
    <source>
        <dbReference type="SAM" id="SignalP"/>
    </source>
</evidence>
<dbReference type="RefSeq" id="WP_171624359.1">
    <property type="nucleotide sequence ID" value="NZ_JABBPG010000001.1"/>
</dbReference>
<sequence length="391" mass="42777">MKFKLLTIVLSFTAFLSVLLYNQVSSANNSGVPGDSVQAFSSSNLSKLPQVETIQVEGLSYAPEIIGFGEAKAKFELSLKSDVSGKIVELNDNFVSGARIAKGSVLAKIDDTPYLVKLAQAKAQEAKALLNLQEEQRQGEVAYNDWLRNKVGGQKATPLILRKPQLEAAQAEYEYAKLAVKEAQRDLDNTKIKAPFDAVVVAVSVQPGSYVQPGLLIGQLHSISTVEVKVPLSEEQWLQLPQSISNLNDKQGYSASIFSTLDHTTSWEGKVARVERHLDADTRLRSIVISVESPLQQAIPLYSGTFVKVAIKGEARDTLYKLPASAISQQGNIWSVDESGKLHEYDASNVFSSGDYVYIESVKNKPIQVVKRPLSHFSEGMHVQTIEGALL</sequence>
<dbReference type="Gene3D" id="1.10.287.470">
    <property type="entry name" value="Helix hairpin bin"/>
    <property type="match status" value="1"/>
</dbReference>
<dbReference type="InterPro" id="IPR006143">
    <property type="entry name" value="RND_pump_MFP"/>
</dbReference>
<evidence type="ECO:0000313" key="4">
    <source>
        <dbReference type="EMBL" id="NOU49271.1"/>
    </source>
</evidence>
<dbReference type="Gene3D" id="2.40.30.170">
    <property type="match status" value="1"/>
</dbReference>
<protein>
    <submittedName>
        <fullName evidence="4">Efflux RND transporter periplasmic adaptor subunit</fullName>
    </submittedName>
</protein>
<dbReference type="Pfam" id="PF25917">
    <property type="entry name" value="BSH_RND"/>
    <property type="match status" value="1"/>
</dbReference>
<comment type="similarity">
    <text evidence="1">Belongs to the membrane fusion protein (MFP) (TC 8.A.1) family.</text>
</comment>
<accession>A0A849VC44</accession>
<name>A0A849VC44_9GAMM</name>
<dbReference type="GO" id="GO:0015562">
    <property type="term" value="F:efflux transmembrane transporter activity"/>
    <property type="evidence" value="ECO:0007669"/>
    <property type="project" value="TreeGrafter"/>
</dbReference>
<keyword evidence="2" id="KW-0732">Signal</keyword>
<evidence type="ECO:0000256" key="1">
    <source>
        <dbReference type="ARBA" id="ARBA00009477"/>
    </source>
</evidence>
<evidence type="ECO:0000313" key="5">
    <source>
        <dbReference type="Proteomes" id="UP000586305"/>
    </source>
</evidence>
<organism evidence="4 5">
    <name type="scientific">Pseudoalteromonas caenipelagi</name>
    <dbReference type="NCBI Taxonomy" id="2726988"/>
    <lineage>
        <taxon>Bacteria</taxon>
        <taxon>Pseudomonadati</taxon>
        <taxon>Pseudomonadota</taxon>
        <taxon>Gammaproteobacteria</taxon>
        <taxon>Alteromonadales</taxon>
        <taxon>Pseudoalteromonadaceae</taxon>
        <taxon>Pseudoalteromonas</taxon>
    </lineage>
</organism>
<dbReference type="SUPFAM" id="SSF111369">
    <property type="entry name" value="HlyD-like secretion proteins"/>
    <property type="match status" value="1"/>
</dbReference>
<feature type="signal peptide" evidence="2">
    <location>
        <begin position="1"/>
        <end position="27"/>
    </location>
</feature>
<dbReference type="InterPro" id="IPR058625">
    <property type="entry name" value="MdtA-like_BSH"/>
</dbReference>
<dbReference type="Proteomes" id="UP000586305">
    <property type="component" value="Unassembled WGS sequence"/>
</dbReference>
<proteinExistence type="inferred from homology"/>
<feature type="chain" id="PRO_5032949363" evidence="2">
    <location>
        <begin position="28"/>
        <end position="391"/>
    </location>
</feature>
<evidence type="ECO:0000259" key="3">
    <source>
        <dbReference type="Pfam" id="PF25917"/>
    </source>
</evidence>
<dbReference type="EMBL" id="JABBPG010000001">
    <property type="protein sequence ID" value="NOU49271.1"/>
    <property type="molecule type" value="Genomic_DNA"/>
</dbReference>
<comment type="caution">
    <text evidence="4">The sequence shown here is derived from an EMBL/GenBank/DDBJ whole genome shotgun (WGS) entry which is preliminary data.</text>
</comment>
<dbReference type="GO" id="GO:1990281">
    <property type="term" value="C:efflux pump complex"/>
    <property type="evidence" value="ECO:0007669"/>
    <property type="project" value="TreeGrafter"/>
</dbReference>
<dbReference type="AlphaFoldDB" id="A0A849VC44"/>
<keyword evidence="5" id="KW-1185">Reference proteome</keyword>
<reference evidence="4 5" key="1">
    <citation type="submission" date="2020-04" db="EMBL/GenBank/DDBJ databases">
        <title>Pseudoalteromonas caenipelagi sp. nov., isolated from a tidal flat.</title>
        <authorList>
            <person name="Park S."/>
            <person name="Yoon J.-H."/>
        </authorList>
    </citation>
    <scope>NUCLEOTIDE SEQUENCE [LARGE SCALE GENOMIC DNA]</scope>
    <source>
        <strain evidence="4 5">JBTF-M23</strain>
    </source>
</reference>
<gene>
    <name evidence="4" type="ORF">HG263_01720</name>
</gene>
<feature type="domain" description="Multidrug resistance protein MdtA-like barrel-sandwich hybrid" evidence="3">
    <location>
        <begin position="78"/>
        <end position="214"/>
    </location>
</feature>
<dbReference type="NCBIfam" id="TIGR01730">
    <property type="entry name" value="RND_mfp"/>
    <property type="match status" value="1"/>
</dbReference>
<dbReference type="Gene3D" id="2.40.50.100">
    <property type="match status" value="1"/>
</dbReference>
<dbReference type="PANTHER" id="PTHR30469">
    <property type="entry name" value="MULTIDRUG RESISTANCE PROTEIN MDTA"/>
    <property type="match status" value="1"/>
</dbReference>